<proteinExistence type="predicted"/>
<evidence type="ECO:0000259" key="6">
    <source>
        <dbReference type="PROSITE" id="PS50103"/>
    </source>
</evidence>
<feature type="compositionally biased region" description="Basic and acidic residues" evidence="5">
    <location>
        <begin position="524"/>
        <end position="538"/>
    </location>
</feature>
<dbReference type="GO" id="GO:0008270">
    <property type="term" value="F:zinc ion binding"/>
    <property type="evidence" value="ECO:0007669"/>
    <property type="project" value="UniProtKB-KW"/>
</dbReference>
<dbReference type="InterPro" id="IPR036855">
    <property type="entry name" value="Znf_CCCH_sf"/>
</dbReference>
<dbReference type="STRING" id="1448318.A0A319ERF0"/>
<evidence type="ECO:0000313" key="7">
    <source>
        <dbReference type="EMBL" id="PYI06224.1"/>
    </source>
</evidence>
<feature type="compositionally biased region" description="Polar residues" evidence="5">
    <location>
        <begin position="157"/>
        <end position="168"/>
    </location>
</feature>
<evidence type="ECO:0000256" key="5">
    <source>
        <dbReference type="SAM" id="MobiDB-lite"/>
    </source>
</evidence>
<keyword evidence="3 4" id="KW-0862">Zinc</keyword>
<feature type="compositionally biased region" description="Low complexity" evidence="5">
    <location>
        <begin position="18"/>
        <end position="31"/>
    </location>
</feature>
<evidence type="ECO:0000256" key="2">
    <source>
        <dbReference type="ARBA" id="ARBA00022771"/>
    </source>
</evidence>
<accession>A0A319ERF0</accession>
<reference evidence="7 8" key="1">
    <citation type="submission" date="2018-02" db="EMBL/GenBank/DDBJ databases">
        <title>The genomes of Aspergillus section Nigri reveals drivers in fungal speciation.</title>
        <authorList>
            <consortium name="DOE Joint Genome Institute"/>
            <person name="Vesth T.C."/>
            <person name="Nybo J."/>
            <person name="Theobald S."/>
            <person name="Brandl J."/>
            <person name="Frisvad J.C."/>
            <person name="Nielsen K.F."/>
            <person name="Lyhne E.K."/>
            <person name="Kogle M.E."/>
            <person name="Kuo A."/>
            <person name="Riley R."/>
            <person name="Clum A."/>
            <person name="Nolan M."/>
            <person name="Lipzen A."/>
            <person name="Salamov A."/>
            <person name="Henrissat B."/>
            <person name="Wiebenga A."/>
            <person name="De vries R.P."/>
            <person name="Grigoriev I.V."/>
            <person name="Mortensen U.H."/>
            <person name="Andersen M.R."/>
            <person name="Baker S.E."/>
        </authorList>
    </citation>
    <scope>NUCLEOTIDE SEQUENCE [LARGE SCALE GENOMIC DNA]</scope>
    <source>
        <strain evidence="7 8">CBS 121057</strain>
    </source>
</reference>
<feature type="region of interest" description="Disordered" evidence="5">
    <location>
        <begin position="669"/>
        <end position="716"/>
    </location>
</feature>
<feature type="compositionally biased region" description="Gly residues" evidence="5">
    <location>
        <begin position="65"/>
        <end position="75"/>
    </location>
</feature>
<dbReference type="Pfam" id="PF10453">
    <property type="entry name" value="NUFIP1"/>
    <property type="match status" value="1"/>
</dbReference>
<keyword evidence="2 4" id="KW-0863">Zinc-finger</keyword>
<feature type="compositionally biased region" description="Pro residues" evidence="5">
    <location>
        <begin position="8"/>
        <end position="17"/>
    </location>
</feature>
<feature type="compositionally biased region" description="Basic and acidic residues" evidence="5">
    <location>
        <begin position="367"/>
        <end position="417"/>
    </location>
</feature>
<feature type="compositionally biased region" description="Low complexity" evidence="5">
    <location>
        <begin position="539"/>
        <end position="561"/>
    </location>
</feature>
<gene>
    <name evidence="7" type="ORF">BO78DRAFT_397409</name>
</gene>
<dbReference type="PANTHER" id="PTHR13309:SF0">
    <property type="entry name" value="FMR1-INTERACTING PROTEIN NUFIP1"/>
    <property type="match status" value="1"/>
</dbReference>
<dbReference type="GO" id="GO:0005634">
    <property type="term" value="C:nucleus"/>
    <property type="evidence" value="ECO:0007669"/>
    <property type="project" value="TreeGrafter"/>
</dbReference>
<feature type="compositionally biased region" description="Polar residues" evidence="5">
    <location>
        <begin position="505"/>
        <end position="521"/>
    </location>
</feature>
<dbReference type="InterPro" id="IPR000571">
    <property type="entry name" value="Znf_CCCH"/>
</dbReference>
<feature type="compositionally biased region" description="Acidic residues" evidence="5">
    <location>
        <begin position="309"/>
        <end position="319"/>
    </location>
</feature>
<dbReference type="InterPro" id="IPR041367">
    <property type="entry name" value="Znf-CCCH_4"/>
</dbReference>
<dbReference type="Pfam" id="PF18044">
    <property type="entry name" value="zf-CCCH_4"/>
    <property type="match status" value="1"/>
</dbReference>
<dbReference type="InterPro" id="IPR019496">
    <property type="entry name" value="NUFIP1_cons_dom"/>
</dbReference>
<feature type="region of interest" description="Disordered" evidence="5">
    <location>
        <begin position="110"/>
        <end position="331"/>
    </location>
</feature>
<feature type="compositionally biased region" description="Basic residues" evidence="5">
    <location>
        <begin position="288"/>
        <end position="297"/>
    </location>
</feature>
<feature type="compositionally biased region" description="Acidic residues" evidence="5">
    <location>
        <begin position="562"/>
        <end position="574"/>
    </location>
</feature>
<feature type="compositionally biased region" description="Polar residues" evidence="5">
    <location>
        <begin position="110"/>
        <end position="146"/>
    </location>
</feature>
<sequence>MNPQGFSFPPPPPPPPSQQQQQQQQPQLQQQYHPNGTFPAQYGGQGYYGQRGGRAPGAHFRGRGRGYGNRGGARGGHFMTPDANRAYPAATPSVGYAQMNYAAYTTPQPLSTTPHSMSTTQVAPSTSPNFQRPANASSFTASQPFAQQAAHVPHYQGQPNYRGTYTPSPAQPGPGYPSAMPTHQHANQPVHTPMMGPPMRWGFEQTGLSGSFAGAQRSPQRGGRPFNGYNAQSPAGDKPPNYANKRDHSSAFGKPQSVAPRIPAPPPVPSFGNPLPSKPPPPADATRKPKKKKRKHNQLGLTPKTEEHESSEEEDDADEETRLATGAVGASASLQITYRGKTSTLQSPEDIAAWIEERRKRYPTQAKVEEKKKAMEEAKKARQEAQRQRDLRKQELKRAQKDGRNRKEHDKQTKEQPIDPMDAAAKAKQKADKLRRKLMKEEKRVAKAEADAERARIRAEELQKGSTDANIEKSLATPETQGQSTSESKTETGLDPENKPARPGSTVTEGSEINNGDTTPATDIKSDTGKPKESREGDGLSVPSSDVSDSSDWTSSSGSDSSSDDSDSDDDSAPEEASSRREGPDRVAPPARDSKRKVCKHFARNGRCARGQNCRFLHEAPERGSKAKPTEPQGRKGLLQALLERQKGEENRKVMEAIAWLGENGFLDGPKDPGGANDQTLVTEGVEATPHAAKEQQAAPEATPSGQEADAAVVTA</sequence>
<name>A0A319ERF0_ASPSB</name>
<dbReference type="Proteomes" id="UP000248423">
    <property type="component" value="Unassembled WGS sequence"/>
</dbReference>
<dbReference type="PANTHER" id="PTHR13309">
    <property type="entry name" value="NUCLEAR FRAGILE X MENTAL RETARDATION PROTEIN INTERACTING PROTEIN 1"/>
    <property type="match status" value="1"/>
</dbReference>
<keyword evidence="8" id="KW-1185">Reference proteome</keyword>
<dbReference type="PROSITE" id="PS50103">
    <property type="entry name" value="ZF_C3H1"/>
    <property type="match status" value="1"/>
</dbReference>
<feature type="zinc finger region" description="C3H1-type" evidence="4">
    <location>
        <begin position="593"/>
        <end position="621"/>
    </location>
</feature>
<evidence type="ECO:0000256" key="3">
    <source>
        <dbReference type="ARBA" id="ARBA00022833"/>
    </source>
</evidence>
<feature type="compositionally biased region" description="Basic and acidic residues" evidence="5">
    <location>
        <begin position="439"/>
        <end position="463"/>
    </location>
</feature>
<protein>
    <recommendedName>
        <fullName evidence="6">C3H1-type domain-containing protein</fullName>
    </recommendedName>
</protein>
<keyword evidence="1 4" id="KW-0479">Metal-binding</keyword>
<evidence type="ECO:0000313" key="8">
    <source>
        <dbReference type="Proteomes" id="UP000248423"/>
    </source>
</evidence>
<dbReference type="GO" id="GO:0003723">
    <property type="term" value="F:RNA binding"/>
    <property type="evidence" value="ECO:0007669"/>
    <property type="project" value="InterPro"/>
</dbReference>
<dbReference type="EMBL" id="KZ826351">
    <property type="protein sequence ID" value="PYI06224.1"/>
    <property type="molecule type" value="Genomic_DNA"/>
</dbReference>
<organism evidence="7 8">
    <name type="scientific">Aspergillus sclerotiicarbonarius (strain CBS 121057 / IBT 28362)</name>
    <dbReference type="NCBI Taxonomy" id="1448318"/>
    <lineage>
        <taxon>Eukaryota</taxon>
        <taxon>Fungi</taxon>
        <taxon>Dikarya</taxon>
        <taxon>Ascomycota</taxon>
        <taxon>Pezizomycotina</taxon>
        <taxon>Eurotiomycetes</taxon>
        <taxon>Eurotiomycetidae</taxon>
        <taxon>Eurotiales</taxon>
        <taxon>Aspergillaceae</taxon>
        <taxon>Aspergillus</taxon>
        <taxon>Aspergillus subgen. Circumdati</taxon>
    </lineage>
</organism>
<dbReference type="InterPro" id="IPR039136">
    <property type="entry name" value="NUFIP1-like"/>
</dbReference>
<feature type="region of interest" description="Disordered" evidence="5">
    <location>
        <begin position="1"/>
        <end position="80"/>
    </location>
</feature>
<dbReference type="AlphaFoldDB" id="A0A319ERF0"/>
<feature type="compositionally biased region" description="Gly residues" evidence="5">
    <location>
        <begin position="43"/>
        <end position="55"/>
    </location>
</feature>
<dbReference type="SUPFAM" id="SSF90229">
    <property type="entry name" value="CCCH zinc finger"/>
    <property type="match status" value="1"/>
</dbReference>
<dbReference type="OrthoDB" id="273070at2759"/>
<dbReference type="SMART" id="SM00356">
    <property type="entry name" value="ZnF_C3H1"/>
    <property type="match status" value="1"/>
</dbReference>
<evidence type="ECO:0000256" key="4">
    <source>
        <dbReference type="PROSITE-ProRule" id="PRU00723"/>
    </source>
</evidence>
<feature type="compositionally biased region" description="Polar residues" evidence="5">
    <location>
        <begin position="477"/>
        <end position="487"/>
    </location>
</feature>
<dbReference type="Gene3D" id="4.10.1000.10">
    <property type="entry name" value="Zinc finger, CCCH-type"/>
    <property type="match status" value="1"/>
</dbReference>
<feature type="compositionally biased region" description="Basic and acidic residues" evidence="5">
    <location>
        <begin position="488"/>
        <end position="500"/>
    </location>
</feature>
<dbReference type="VEuPathDB" id="FungiDB:BO78DRAFT_397409"/>
<feature type="region of interest" description="Disordered" evidence="5">
    <location>
        <begin position="360"/>
        <end position="598"/>
    </location>
</feature>
<evidence type="ECO:0000256" key="1">
    <source>
        <dbReference type="ARBA" id="ARBA00022723"/>
    </source>
</evidence>
<dbReference type="GO" id="GO:0000492">
    <property type="term" value="P:box C/D snoRNP assembly"/>
    <property type="evidence" value="ECO:0007669"/>
    <property type="project" value="TreeGrafter"/>
</dbReference>
<feature type="domain" description="C3H1-type" evidence="6">
    <location>
        <begin position="593"/>
        <end position="621"/>
    </location>
</feature>